<keyword evidence="2" id="KW-0812">Transmembrane</keyword>
<protein>
    <recommendedName>
        <fullName evidence="5">Ac81</fullName>
    </recommendedName>
</protein>
<evidence type="ECO:0000256" key="1">
    <source>
        <dbReference type="SAM" id="MobiDB-lite"/>
    </source>
</evidence>
<sequence length="279" mass="32587">MPIANCSNPPLHENPTTTHPHPHPLTTTTTPPASPLQTTTTTTTTTTEQQTTFLNRCQSNDKKLTSQSRVKYDDQLLIHYVFDGITRSENTNVIKVCKVRVKKTCGTLLSHYYAQIDISNGYSFEFHPGSQPRTFQHVNSDGNTIMIMILCDECCKEELRAFVRGENSFNVAFKNCESILCKRKSVQTVLITMALFALFANMFYFSWYYIFFVLFMLLLLYINNNYMISDPQIVFCPHKQSYEHDVSLTRKRYVAIKHKQRRRRQRQQQQQQRQQQQCE</sequence>
<dbReference type="EMBL" id="MF375894">
    <property type="protein sequence ID" value="AUV65358.1"/>
    <property type="molecule type" value="Genomic_DNA"/>
</dbReference>
<dbReference type="KEGG" id="vg:40527032"/>
<evidence type="ECO:0000313" key="4">
    <source>
        <dbReference type="Proteomes" id="UP000297194"/>
    </source>
</evidence>
<dbReference type="RefSeq" id="YP_009666752.1">
    <property type="nucleotide sequence ID" value="NC_043530.1"/>
</dbReference>
<reference evidence="3" key="1">
    <citation type="journal article" date="2017" name="Virus Genes">
        <title>The complete genome sequence of a third distinct baculovirus isolated from the true armyworm, Mythimna unipuncta, contains two copies of the lef-7 gene.</title>
        <authorList>
            <person name="Harrison R.L."/>
            <person name="Mowery J.D."/>
            <person name="Rowley D.L."/>
            <person name="Bauchan G.R."/>
            <person name="Theilmann D.A."/>
            <person name="Rohrmann G.F."/>
            <person name="Erlandson M.A."/>
        </authorList>
    </citation>
    <scope>NUCLEOTIDE SEQUENCE [LARGE SCALE GENOMIC DNA]</scope>
    <source>
        <strain evidence="3">#7</strain>
    </source>
</reference>
<dbReference type="InterPro" id="IPR008563">
    <property type="entry name" value="AcMNPV_AC81"/>
</dbReference>
<keyword evidence="2" id="KW-1133">Transmembrane helix</keyword>
<evidence type="ECO:0000256" key="2">
    <source>
        <dbReference type="SAM" id="Phobius"/>
    </source>
</evidence>
<dbReference type="Proteomes" id="UP000297194">
    <property type="component" value="Segment"/>
</dbReference>
<accession>A0A2K9VSB4</accession>
<dbReference type="Pfam" id="PF05820">
    <property type="entry name" value="Ac81"/>
    <property type="match status" value="1"/>
</dbReference>
<evidence type="ECO:0008006" key="5">
    <source>
        <dbReference type="Google" id="ProtNLM"/>
    </source>
</evidence>
<feature type="transmembrane region" description="Helical" evidence="2">
    <location>
        <begin position="189"/>
        <end position="222"/>
    </location>
</feature>
<proteinExistence type="predicted"/>
<keyword evidence="2" id="KW-0472">Membrane</keyword>
<feature type="region of interest" description="Disordered" evidence="1">
    <location>
        <begin position="1"/>
        <end position="47"/>
    </location>
</feature>
<feature type="compositionally biased region" description="Low complexity" evidence="1">
    <location>
        <begin position="9"/>
        <end position="47"/>
    </location>
</feature>
<evidence type="ECO:0000313" key="3">
    <source>
        <dbReference type="EMBL" id="AUV65358.1"/>
    </source>
</evidence>
<keyword evidence="4" id="KW-1185">Reference proteome</keyword>
<dbReference type="GeneID" id="40527032"/>
<organism evidence="3 4">
    <name type="scientific">Mythimna unipuncta nucleopolyhedrovirus</name>
    <dbReference type="NCBI Taxonomy" id="447897"/>
    <lineage>
        <taxon>Viruses</taxon>
        <taxon>Viruses incertae sedis</taxon>
        <taxon>Naldaviricetes</taxon>
        <taxon>Lefavirales</taxon>
        <taxon>Baculoviridae</taxon>
        <taxon>Alphabaculovirus</taxon>
    </lineage>
</organism>
<name>A0A2K9VSB4_9ABAC</name>